<comment type="caution">
    <text evidence="3">The sequence shown here is derived from an EMBL/GenBank/DDBJ whole genome shotgun (WGS) entry which is preliminary data.</text>
</comment>
<accession>A0A937D0S1</accession>
<sequence length="377" mass="42454">MDTSVNEPGGIEDAVSRMRRLQSERRARSSGVMAGVLLAYITTQRDKVLEPELDGLIDSFLLAQEAAEDGSSRQVGRLREGRALTVTGQSGAGKTRTLERHFLKREEFAGYGDPNADCILVSVSTPSPCTLRLLGMEVLAALGYETTRRLEENVVWDMVQHQMALRGVRFLHIDELQHVLQTRNPVEIGKVQDTLKRLMQNKSWPVWLILSGLPEIGRFFADDEQVWRRTRHVVFNDLTLERDAALVRRLISSYGQEKASLSVNDVVSDAFVARLLHAALGRFGIVIEFIQDAIRKALLEESASLGVDHFADAYSARTGCLPEANVFTASGDWWLIRPREGLVRDLPEDEEDEDEKPKRRRGGKQGRNTQPRDRRNP</sequence>
<feature type="region of interest" description="Disordered" evidence="1">
    <location>
        <begin position="345"/>
        <end position="377"/>
    </location>
</feature>
<reference evidence="3" key="1">
    <citation type="submission" date="2021-01" db="EMBL/GenBank/DDBJ databases">
        <title>Microvirga sp.</title>
        <authorList>
            <person name="Kim M.K."/>
        </authorList>
    </citation>
    <scope>NUCLEOTIDE SEQUENCE</scope>
    <source>
        <strain evidence="3">5420S-16</strain>
    </source>
</reference>
<dbReference type="Gene3D" id="3.40.50.300">
    <property type="entry name" value="P-loop containing nucleotide triphosphate hydrolases"/>
    <property type="match status" value="1"/>
</dbReference>
<dbReference type="InterPro" id="IPR049945">
    <property type="entry name" value="AAA_22"/>
</dbReference>
<gene>
    <name evidence="3" type="ORF">JKG68_15130</name>
</gene>
<feature type="domain" description="ORC1/DEAH AAA+ ATPase" evidence="2">
    <location>
        <begin position="80"/>
        <end position="216"/>
    </location>
</feature>
<dbReference type="Proteomes" id="UP000605848">
    <property type="component" value="Unassembled WGS sequence"/>
</dbReference>
<name>A0A937D0S1_9HYPH</name>
<dbReference type="AlphaFoldDB" id="A0A937D0S1"/>
<evidence type="ECO:0000256" key="1">
    <source>
        <dbReference type="SAM" id="MobiDB-lite"/>
    </source>
</evidence>
<keyword evidence="3" id="KW-0547">Nucleotide-binding</keyword>
<dbReference type="GO" id="GO:0005524">
    <property type="term" value="F:ATP binding"/>
    <property type="evidence" value="ECO:0007669"/>
    <property type="project" value="UniProtKB-KW"/>
</dbReference>
<dbReference type="InterPro" id="IPR027417">
    <property type="entry name" value="P-loop_NTPase"/>
</dbReference>
<evidence type="ECO:0000259" key="2">
    <source>
        <dbReference type="Pfam" id="PF13401"/>
    </source>
</evidence>
<evidence type="ECO:0000313" key="3">
    <source>
        <dbReference type="EMBL" id="MBL0405302.1"/>
    </source>
</evidence>
<evidence type="ECO:0000313" key="4">
    <source>
        <dbReference type="Proteomes" id="UP000605848"/>
    </source>
</evidence>
<keyword evidence="3" id="KW-0067">ATP-binding</keyword>
<proteinExistence type="predicted"/>
<protein>
    <submittedName>
        <fullName evidence="3">ATP-binding protein</fullName>
    </submittedName>
</protein>
<keyword evidence="4" id="KW-1185">Reference proteome</keyword>
<dbReference type="EMBL" id="JAEQMY010000020">
    <property type="protein sequence ID" value="MBL0405302.1"/>
    <property type="molecule type" value="Genomic_DNA"/>
</dbReference>
<dbReference type="SUPFAM" id="SSF52540">
    <property type="entry name" value="P-loop containing nucleoside triphosphate hydrolases"/>
    <property type="match status" value="1"/>
</dbReference>
<dbReference type="RefSeq" id="WP_202060946.1">
    <property type="nucleotide sequence ID" value="NZ_JAEQMY010000020.1"/>
</dbReference>
<organism evidence="3 4">
    <name type="scientific">Microvirga aerilata</name>
    <dbReference type="NCBI Taxonomy" id="670292"/>
    <lineage>
        <taxon>Bacteria</taxon>
        <taxon>Pseudomonadati</taxon>
        <taxon>Pseudomonadota</taxon>
        <taxon>Alphaproteobacteria</taxon>
        <taxon>Hyphomicrobiales</taxon>
        <taxon>Methylobacteriaceae</taxon>
        <taxon>Microvirga</taxon>
    </lineage>
</organism>
<dbReference type="GO" id="GO:0016887">
    <property type="term" value="F:ATP hydrolysis activity"/>
    <property type="evidence" value="ECO:0007669"/>
    <property type="project" value="InterPro"/>
</dbReference>
<dbReference type="Pfam" id="PF13401">
    <property type="entry name" value="AAA_22"/>
    <property type="match status" value="1"/>
</dbReference>